<name>A0A0A9BGE7_ARUDO</name>
<sequence length="51" mass="6049">MLNRSVVLLNWGGHERQRDWYLQILFGIHGLNINHFSCHNFKKSCHNAVPF</sequence>
<organism evidence="1">
    <name type="scientific">Arundo donax</name>
    <name type="common">Giant reed</name>
    <name type="synonym">Donax arundinaceus</name>
    <dbReference type="NCBI Taxonomy" id="35708"/>
    <lineage>
        <taxon>Eukaryota</taxon>
        <taxon>Viridiplantae</taxon>
        <taxon>Streptophyta</taxon>
        <taxon>Embryophyta</taxon>
        <taxon>Tracheophyta</taxon>
        <taxon>Spermatophyta</taxon>
        <taxon>Magnoliopsida</taxon>
        <taxon>Liliopsida</taxon>
        <taxon>Poales</taxon>
        <taxon>Poaceae</taxon>
        <taxon>PACMAD clade</taxon>
        <taxon>Arundinoideae</taxon>
        <taxon>Arundineae</taxon>
        <taxon>Arundo</taxon>
    </lineage>
</organism>
<protein>
    <submittedName>
        <fullName evidence="1">Uncharacterized protein</fullName>
    </submittedName>
</protein>
<dbReference type="AlphaFoldDB" id="A0A0A9BGE7"/>
<reference evidence="1" key="2">
    <citation type="journal article" date="2015" name="Data Brief">
        <title>Shoot transcriptome of the giant reed, Arundo donax.</title>
        <authorList>
            <person name="Barrero R.A."/>
            <person name="Guerrero F.D."/>
            <person name="Moolhuijzen P."/>
            <person name="Goolsby J.A."/>
            <person name="Tidwell J."/>
            <person name="Bellgard S.E."/>
            <person name="Bellgard M.I."/>
        </authorList>
    </citation>
    <scope>NUCLEOTIDE SEQUENCE</scope>
    <source>
        <tissue evidence="1">Shoot tissue taken approximately 20 cm above the soil surface</tissue>
    </source>
</reference>
<dbReference type="EMBL" id="GBRH01236682">
    <property type="protein sequence ID" value="JAD61213.1"/>
    <property type="molecule type" value="Transcribed_RNA"/>
</dbReference>
<accession>A0A0A9BGE7</accession>
<reference evidence="1" key="1">
    <citation type="submission" date="2014-09" db="EMBL/GenBank/DDBJ databases">
        <authorList>
            <person name="Magalhaes I.L.F."/>
            <person name="Oliveira U."/>
            <person name="Santos F.R."/>
            <person name="Vidigal T.H.D.A."/>
            <person name="Brescovit A.D."/>
            <person name="Santos A.J."/>
        </authorList>
    </citation>
    <scope>NUCLEOTIDE SEQUENCE</scope>
    <source>
        <tissue evidence="1">Shoot tissue taken approximately 20 cm above the soil surface</tissue>
    </source>
</reference>
<proteinExistence type="predicted"/>
<evidence type="ECO:0000313" key="1">
    <source>
        <dbReference type="EMBL" id="JAD61213.1"/>
    </source>
</evidence>